<dbReference type="GO" id="GO:0008270">
    <property type="term" value="F:zinc ion binding"/>
    <property type="evidence" value="ECO:0007669"/>
    <property type="project" value="UniProtKB-KW"/>
</dbReference>
<keyword evidence="7" id="KW-0472">Membrane</keyword>
<evidence type="ECO:0000256" key="2">
    <source>
        <dbReference type="ARBA" id="ARBA00004496"/>
    </source>
</evidence>
<evidence type="ECO:0000256" key="7">
    <source>
        <dbReference type="ARBA" id="ARBA00023136"/>
    </source>
</evidence>
<evidence type="ECO:0000313" key="10">
    <source>
        <dbReference type="EMBL" id="CAB3406182.1"/>
    </source>
</evidence>
<evidence type="ECO:0000256" key="4">
    <source>
        <dbReference type="ARBA" id="ARBA00022490"/>
    </source>
</evidence>
<feature type="region of interest" description="Disordered" evidence="8">
    <location>
        <begin position="215"/>
        <end position="236"/>
    </location>
</feature>
<feature type="compositionally biased region" description="Polar residues" evidence="8">
    <location>
        <begin position="47"/>
        <end position="60"/>
    </location>
</feature>
<dbReference type="InterPro" id="IPR036028">
    <property type="entry name" value="SH3-like_dom_sf"/>
</dbReference>
<feature type="compositionally biased region" description="Polar residues" evidence="8">
    <location>
        <begin position="118"/>
        <end position="129"/>
    </location>
</feature>
<keyword evidence="3" id="KW-1003">Cell membrane</keyword>
<dbReference type="Proteomes" id="UP000494206">
    <property type="component" value="Unassembled WGS sequence"/>
</dbReference>
<dbReference type="InterPro" id="IPR059031">
    <property type="entry name" value="SH3_20"/>
</dbReference>
<dbReference type="InterPro" id="IPR039688">
    <property type="entry name" value="STAC1/2/3"/>
</dbReference>
<feature type="region of interest" description="Disordered" evidence="8">
    <location>
        <begin position="1"/>
        <end position="61"/>
    </location>
</feature>
<dbReference type="AlphaFoldDB" id="A0A8S1EXT1"/>
<dbReference type="GO" id="GO:0003009">
    <property type="term" value="P:skeletal muscle contraction"/>
    <property type="evidence" value="ECO:0007669"/>
    <property type="project" value="TreeGrafter"/>
</dbReference>
<keyword evidence="5" id="KW-0677">Repeat</keyword>
<dbReference type="GO" id="GO:0005886">
    <property type="term" value="C:plasma membrane"/>
    <property type="evidence" value="ECO:0007669"/>
    <property type="project" value="UniProtKB-SubCell"/>
</dbReference>
<feature type="compositionally biased region" description="Polar residues" evidence="8">
    <location>
        <begin position="415"/>
        <end position="427"/>
    </location>
</feature>
<evidence type="ECO:0000313" key="11">
    <source>
        <dbReference type="Proteomes" id="UP000494206"/>
    </source>
</evidence>
<feature type="compositionally biased region" description="Low complexity" evidence="8">
    <location>
        <begin position="105"/>
        <end position="117"/>
    </location>
</feature>
<dbReference type="EMBL" id="CADEPM010000005">
    <property type="protein sequence ID" value="CAB3406182.1"/>
    <property type="molecule type" value="Genomic_DNA"/>
</dbReference>
<keyword evidence="4" id="KW-0963">Cytoplasm</keyword>
<dbReference type="GO" id="GO:1903078">
    <property type="term" value="P:positive regulation of protein localization to plasma membrane"/>
    <property type="evidence" value="ECO:0007669"/>
    <property type="project" value="TreeGrafter"/>
</dbReference>
<keyword evidence="6" id="KW-0863">Zinc-finger</keyword>
<protein>
    <recommendedName>
        <fullName evidence="9">STAC3-related SH3 domain-containing protein</fullName>
    </recommendedName>
</protein>
<feature type="region of interest" description="Disordered" evidence="8">
    <location>
        <begin position="105"/>
        <end position="131"/>
    </location>
</feature>
<dbReference type="Pfam" id="PF26085">
    <property type="entry name" value="SH3_20"/>
    <property type="match status" value="1"/>
</dbReference>
<dbReference type="PANTHER" id="PTHR15135:SF7">
    <property type="entry name" value="STAC-LIKE, ISOFORM J"/>
    <property type="match status" value="1"/>
</dbReference>
<evidence type="ECO:0000256" key="8">
    <source>
        <dbReference type="SAM" id="MobiDB-lite"/>
    </source>
</evidence>
<evidence type="ECO:0000256" key="1">
    <source>
        <dbReference type="ARBA" id="ARBA00004236"/>
    </source>
</evidence>
<proteinExistence type="predicted"/>
<feature type="region of interest" description="Disordered" evidence="8">
    <location>
        <begin position="415"/>
        <end position="435"/>
    </location>
</feature>
<comment type="caution">
    <text evidence="10">The sequence shown here is derived from an EMBL/GenBank/DDBJ whole genome shotgun (WGS) entry which is preliminary data.</text>
</comment>
<reference evidence="10 11" key="1">
    <citation type="submission" date="2020-04" db="EMBL/GenBank/DDBJ databases">
        <authorList>
            <person name="Laetsch R D."/>
            <person name="Stevens L."/>
            <person name="Kumar S."/>
            <person name="Blaxter L. M."/>
        </authorList>
    </citation>
    <scope>NUCLEOTIDE SEQUENCE [LARGE SCALE GENOMIC DNA]</scope>
</reference>
<dbReference type="SUPFAM" id="SSF50044">
    <property type="entry name" value="SH3-domain"/>
    <property type="match status" value="1"/>
</dbReference>
<dbReference type="PANTHER" id="PTHR15135">
    <property type="entry name" value="STAC"/>
    <property type="match status" value="1"/>
</dbReference>
<organism evidence="10 11">
    <name type="scientific">Caenorhabditis bovis</name>
    <dbReference type="NCBI Taxonomy" id="2654633"/>
    <lineage>
        <taxon>Eukaryota</taxon>
        <taxon>Metazoa</taxon>
        <taxon>Ecdysozoa</taxon>
        <taxon>Nematoda</taxon>
        <taxon>Chromadorea</taxon>
        <taxon>Rhabditida</taxon>
        <taxon>Rhabditina</taxon>
        <taxon>Rhabditomorpha</taxon>
        <taxon>Rhabditoidea</taxon>
        <taxon>Rhabditidae</taxon>
        <taxon>Peloderinae</taxon>
        <taxon>Caenorhabditis</taxon>
    </lineage>
</organism>
<sequence length="628" mass="69397">MHEFKLLSRRRSSSRSASPSPSQPLHYFAGGGQLTGRPPLHHRSKSDQASSTGPSSNISITVDVDHPTRIPKTVSARQIMATASTALEKCASSLSEIHRLLRESSTSSYGSMSGTPSVESSPIEQATSRSARRKWHSAMRVIQGLNRFRIPVSHKFSLIGMYFAVGRIKHKIEYKVEGRRRASCVATPPTEQPIIMWWPPPSQVGSSCRFGAATSSSARGRRMSLPQTPPTMPSSIVAGQPFVSARFNEPHRRVRPADAALRHNRSMGSLLSASNERFAAHTAAVYRNPHARLSQPDIVFRNPATNTQTSPASPPQYYRRMLPNPKASASIARRLMKRCTNPDLMRLQRTVEIRDASVGRTPPEPVVVDPVYLALKQATGRYSRRGSNFDSATPSPRNLSQVSLQDSGYVEMGTSKNNPMLGSTPQLDNAGRSVGRRRAPKLTQQMKSLSLDCQDMPPRINSATRSPLRSKLVPRDYRRTGINGSSDFSDAERSCSPVVKSRRSSSSALHSGGYIVIHEYTPSNGPTLTLGEKVRVVDNGDPDWLHGFRYHDRTELLLTFPATCVAQMQPGEQAMRILQNVFVAEQKLRMYRDQIVFVQPDSLMEGKVMVRTEHNAFAPCPLTALALV</sequence>
<keyword evidence="6" id="KW-0479">Metal-binding</keyword>
<accession>A0A8S1EXT1</accession>
<comment type="subcellular location">
    <subcellularLocation>
        <location evidence="1">Cell membrane</location>
    </subcellularLocation>
    <subcellularLocation>
        <location evidence="2">Cytoplasm</location>
    </subcellularLocation>
</comment>
<name>A0A8S1EXT1_9PELO</name>
<keyword evidence="6" id="KW-0862">Zinc</keyword>
<dbReference type="GO" id="GO:0005737">
    <property type="term" value="C:cytoplasm"/>
    <property type="evidence" value="ECO:0007669"/>
    <property type="project" value="UniProtKB-SubCell"/>
</dbReference>
<evidence type="ECO:0000256" key="5">
    <source>
        <dbReference type="ARBA" id="ARBA00022737"/>
    </source>
</evidence>
<evidence type="ECO:0000259" key="9">
    <source>
        <dbReference type="Pfam" id="PF26085"/>
    </source>
</evidence>
<gene>
    <name evidence="10" type="ORF">CBOVIS_LOCUS8288</name>
</gene>
<feature type="domain" description="STAC3-related SH3" evidence="9">
    <location>
        <begin position="570"/>
        <end position="628"/>
    </location>
</feature>
<dbReference type="OrthoDB" id="6250593at2759"/>
<evidence type="ECO:0000256" key="3">
    <source>
        <dbReference type="ARBA" id="ARBA00022475"/>
    </source>
</evidence>
<keyword evidence="11" id="KW-1185">Reference proteome</keyword>
<evidence type="ECO:0000256" key="6">
    <source>
        <dbReference type="ARBA" id="ARBA00022771"/>
    </source>
</evidence>